<dbReference type="InterPro" id="IPR025659">
    <property type="entry name" value="Tubby-like_C"/>
</dbReference>
<dbReference type="EMBL" id="LVLB01000015">
    <property type="protein sequence ID" value="KYN95673.1"/>
    <property type="molecule type" value="Genomic_DNA"/>
</dbReference>
<evidence type="ECO:0000256" key="1">
    <source>
        <dbReference type="ARBA" id="ARBA00007129"/>
    </source>
</evidence>
<feature type="compositionally biased region" description="Low complexity" evidence="2">
    <location>
        <begin position="593"/>
        <end position="672"/>
    </location>
</feature>
<accession>A0A151L9N8</accession>
<dbReference type="InterPro" id="IPR000007">
    <property type="entry name" value="Tubby_C"/>
</dbReference>
<dbReference type="VEuPathDB" id="PlasmoDB:PGSY75_1406100"/>
<gene>
    <name evidence="4" type="ORF">PGSY75_1406100</name>
</gene>
<dbReference type="Pfam" id="PF01167">
    <property type="entry name" value="Tub"/>
    <property type="match status" value="2"/>
</dbReference>
<sequence length="1324" mass="158998">MIYNDKNEDWKDRENRLVDIIKKEYYYNKNEEYDEYNIRGGIIGKHKYGYSDCYKGDNIILIITEYIKKDCILDNYILEYKKLYENLDYYIEYIEKKSDIDYLIDNYFIKRKTDTPSVISDIEKYKKINGDMNDIEMTTYTISVILKLNKHILSAFPMLKNVIESLKHDDNNENFYYLNNRIGIIEKWKSKIFNMSCKKKTYKSIAHSFLQTNDEIIYKEENNENFDKCDIYMDPCYINKTYKNEHNNYYEYNYVHNKNVNDTYIVDNNNNMNNYYDDNMYNNQLYNNDTIYNNNNNNNNMNNYYDDNMYNNQLYNNDTIYNNNNNMYEYNHMYQGNYPDDTINVIHSSNKNKNSKKFIQTINAPDDNNIVNYKKKTSTFFYEINITTNKNLIRLKSVLLLIEIVMSFYSFFIRWEKQRNKEKKKDINDEREERDINYINYIKDKMNVTCDDNIYHMNDIDNINKINDLCTHNDNINKYIKDTEYQHVEKETNNTTYDEINYQLFYDLISGKLKRKKNIKDEKYGEKNKKKKRDIQKVKSMKYKEKKKKMNNSNYKPDKFFPYIKYEGYESENTASSNNYENIIDSNKRSSSDHNSISSNSNINSRSSNSDTNNKSSNSDTNNKSSNSYTNNKSSNSDTSNISSNSDTNNISSNSDTNNISSNSDTNNISSNNEKKIKWSHKDMYNCHNNYLYSSSYNDNSFIESDINIYNDKEENVNPLHHNDFIDSPKKLMNGNVCYGQDNKNNYYISKENNIYIDKEKKNKLDNNNTIYDKDFKKMMNYIKNILIYVIDECDTYFNIEFLYTLHTFELYYLFNIFKKLLLKTKDIEDDLIIMLTYCAYKIENKEIIEYCFWRLVSIFESECIPNCWILLDDKTNNQLKKRFDELKFNFKDMKKKNKKIKKKGRIKNYTDYCIDIFYETFNIFETEEIGDVTSEININEGNLYFKNNIIDKNIFINFINKTKREFSYYNDIPKGYKINELQRIRKFNEFYSCCYILKNDKKEKILMGFKKRGQNKVYIYKYDKNIQKKFKNIKTSFNVSGFLGVLVCNFTGMKIKIYDNGISEKYANFFPNFERNNVISIRFESNIISELPRHFICNIYKENKNIKLIYENKCPIWNEEKEIYELPFYGRVKMASAKNLQLILKKCIFNESKKNDFMNKNINDIIEYVSARQNEDKQNIKDKEKDEDKNDNIYNDIYKDNNKNNNHNDHDNMSIKQNNNGYNNTKSETKNSDSGNKKIKKHNDEYINSFIKKKFSFDLIKNNLKKKKEEIKYEIINNDEEEIFLIFGKNSKDYFTLDFRHPLSTFEAFSVAISSLLKKKAVS</sequence>
<dbReference type="GeneID" id="29778361"/>
<feature type="domain" description="Tubby C-terminal" evidence="3">
    <location>
        <begin position="1278"/>
        <end position="1317"/>
    </location>
</feature>
<organism evidence="4 5">
    <name type="scientific">Plasmodium gaboni</name>
    <dbReference type="NCBI Taxonomy" id="647221"/>
    <lineage>
        <taxon>Eukaryota</taxon>
        <taxon>Sar</taxon>
        <taxon>Alveolata</taxon>
        <taxon>Apicomplexa</taxon>
        <taxon>Aconoidasida</taxon>
        <taxon>Haemosporida</taxon>
        <taxon>Plasmodiidae</taxon>
        <taxon>Plasmodium</taxon>
        <taxon>Plasmodium (Laverania)</taxon>
    </lineage>
</organism>
<feature type="domain" description="Tubby C-terminal" evidence="3">
    <location>
        <begin position="1108"/>
        <end position="1146"/>
    </location>
</feature>
<feature type="compositionally biased region" description="Basic and acidic residues" evidence="2">
    <location>
        <begin position="1175"/>
        <end position="1214"/>
    </location>
</feature>
<comment type="caution">
    <text evidence="4">The sequence shown here is derived from an EMBL/GenBank/DDBJ whole genome shotgun (WGS) entry which is preliminary data.</text>
</comment>
<comment type="similarity">
    <text evidence="1">Belongs to the TUB family.</text>
</comment>
<reference evidence="4 5" key="1">
    <citation type="journal article" date="2016" name="Nat. Commun.">
        <title>Genomes of cryptic chimpanzee Plasmodium species reveal key evolutionary events leading to human malaria.</title>
        <authorList>
            <person name="Sundararaman S.A."/>
            <person name="Plenderleith L.J."/>
            <person name="Liu W."/>
            <person name="Loy D.E."/>
            <person name="Learn G.H."/>
            <person name="Li Y."/>
            <person name="Shaw K.S."/>
            <person name="Ayouba A."/>
            <person name="Peeters M."/>
            <person name="Speede S."/>
            <person name="Shaw G.M."/>
            <person name="Bushman F.D."/>
            <person name="Brisson D."/>
            <person name="Rayner J.C."/>
            <person name="Sharp P.M."/>
            <person name="Hahn B.H."/>
        </authorList>
    </citation>
    <scope>NUCLEOTIDE SEQUENCE [LARGE SCALE GENOMIC DNA]</scope>
    <source>
        <strain evidence="4 5">SY75</strain>
    </source>
</reference>
<proteinExistence type="inferred from homology"/>
<evidence type="ECO:0000256" key="2">
    <source>
        <dbReference type="SAM" id="MobiDB-lite"/>
    </source>
</evidence>
<feature type="region of interest" description="Disordered" evidence="2">
    <location>
        <begin position="1175"/>
        <end position="1240"/>
    </location>
</feature>
<protein>
    <recommendedName>
        <fullName evidence="3">Tubby C-terminal domain-containing protein</fullName>
    </recommendedName>
</protein>
<feature type="compositionally biased region" description="Polar residues" evidence="2">
    <location>
        <begin position="1215"/>
        <end position="1227"/>
    </location>
</feature>
<evidence type="ECO:0000313" key="5">
    <source>
        <dbReference type="Proteomes" id="UP000076004"/>
    </source>
</evidence>
<feature type="region of interest" description="Disordered" evidence="2">
    <location>
        <begin position="583"/>
        <end position="672"/>
    </location>
</feature>
<dbReference type="VEuPathDB" id="PlasmoDB:PGABG01_1404500"/>
<dbReference type="PANTHER" id="PTHR16517">
    <property type="entry name" value="TUBBY-RELATED"/>
    <property type="match status" value="1"/>
</dbReference>
<evidence type="ECO:0000259" key="3">
    <source>
        <dbReference type="Pfam" id="PF01167"/>
    </source>
</evidence>
<dbReference type="Gene3D" id="3.20.90.10">
    <property type="entry name" value="Tubby Protein, Chain A"/>
    <property type="match status" value="1"/>
</dbReference>
<dbReference type="KEGG" id="pgab:PGSY75_1406100"/>
<dbReference type="Proteomes" id="UP000076004">
    <property type="component" value="Unassembled WGS sequence"/>
</dbReference>
<dbReference type="SUPFAM" id="SSF54518">
    <property type="entry name" value="Tubby C-terminal domain-like"/>
    <property type="match status" value="1"/>
</dbReference>
<name>A0A151L9N8_9APIC</name>
<evidence type="ECO:0000313" key="4">
    <source>
        <dbReference type="EMBL" id="KYN95673.1"/>
    </source>
</evidence>
<dbReference type="RefSeq" id="XP_018639139.1">
    <property type="nucleotide sequence ID" value="XM_018787767.1"/>
</dbReference>
<dbReference type="PRINTS" id="PR01573">
    <property type="entry name" value="SUPERTUBBY"/>
</dbReference>
<dbReference type="PANTHER" id="PTHR16517:SF7">
    <property type="entry name" value="PROTEIN KING TUBBY"/>
    <property type="match status" value="1"/>
</dbReference>